<dbReference type="EMBL" id="HBED01032973">
    <property type="protein sequence ID" value="CAD8317677.1"/>
    <property type="molecule type" value="Transcribed_RNA"/>
</dbReference>
<gene>
    <name evidence="1" type="ORF">TDUB1175_LOCUS16471</name>
    <name evidence="2" type="ORF">TDUB1175_LOCUS16472</name>
</gene>
<dbReference type="AlphaFoldDB" id="A0A6U2FP10"/>
<dbReference type="EMBL" id="HBED01032972">
    <property type="protein sequence ID" value="CAD8317676.1"/>
    <property type="molecule type" value="Transcribed_RNA"/>
</dbReference>
<name>A0A6U2FP10_9STRA</name>
<accession>A0A6U2FP10</accession>
<protein>
    <submittedName>
        <fullName evidence="2">Uncharacterized protein</fullName>
    </submittedName>
</protein>
<reference evidence="2" key="1">
    <citation type="submission" date="2021-01" db="EMBL/GenBank/DDBJ databases">
        <authorList>
            <person name="Corre E."/>
            <person name="Pelletier E."/>
            <person name="Niang G."/>
            <person name="Scheremetjew M."/>
            <person name="Finn R."/>
            <person name="Kale V."/>
            <person name="Holt S."/>
            <person name="Cochrane G."/>
            <person name="Meng A."/>
            <person name="Brown T."/>
            <person name="Cohen L."/>
        </authorList>
    </citation>
    <scope>NUCLEOTIDE SEQUENCE</scope>
    <source>
        <strain evidence="2">CCMP147</strain>
    </source>
</reference>
<organism evidence="2">
    <name type="scientific">Pseudictyota dubia</name>
    <dbReference type="NCBI Taxonomy" id="2749911"/>
    <lineage>
        <taxon>Eukaryota</taxon>
        <taxon>Sar</taxon>
        <taxon>Stramenopiles</taxon>
        <taxon>Ochrophyta</taxon>
        <taxon>Bacillariophyta</taxon>
        <taxon>Mediophyceae</taxon>
        <taxon>Biddulphiophycidae</taxon>
        <taxon>Eupodiscales</taxon>
        <taxon>Odontellaceae</taxon>
        <taxon>Pseudictyota</taxon>
    </lineage>
</organism>
<proteinExistence type="predicted"/>
<sequence length="103" mass="11707">MTQAMLKAECSSWSTISSAIFVILTALGSQLEGIVQKISEREGFVTHTTRHYTDHNLNSYSFPPHSTFFIDSVIYAIKVCLHWKVLDISNSTETQRHHRSPLL</sequence>
<evidence type="ECO:0000313" key="2">
    <source>
        <dbReference type="EMBL" id="CAD8317677.1"/>
    </source>
</evidence>
<evidence type="ECO:0000313" key="1">
    <source>
        <dbReference type="EMBL" id="CAD8317676.1"/>
    </source>
</evidence>